<gene>
    <name evidence="1" type="ORF">HSCHL_1461</name>
</gene>
<dbReference type="Proteomes" id="UP000244180">
    <property type="component" value="Unassembled WGS sequence"/>
</dbReference>
<dbReference type="AlphaFoldDB" id="A0A2T5G4Q9"/>
<sequence length="806" mass="88771">MDASGEATPLSKIIEGFVKANFSSLAPRLEEEIGKTGQKAIRWDRLRNVTFNVTNVPIYFSSKTVDASGVSGRAVIKSLQVRFKPVGFELGEPSSSAARGSGETSGPIFGAPGEGTSVFQEFPNAQLRMVVTATIDGIHGYESDHFLYSPIFTVFRLDRVGAAIGGQTITDVTAKLDTVRPGEKIDLQAFGEYITGDIAGGSVPPQAAAKLPVPTLAFTFTFSNDTIVLGLNDANTRFTAGIRDGNFATTGSDRFLVTVPEQIPMNNIHNPLRRGYVYAGVLVNARAFFNDAVTYGGLANSLRDELKKELLPIARAVYEDIRSVDKDALAYAYKNPNQGLAYTAADALAEALANKLFAHLWKTLTDTYGDDQATNQSEGGLQNRIVYVSRVLPPAAKSDYDAIYEKYALLYKKATTDVQRQDIARRFDAEVEALIRRHYSESFARAVWFDTIHPVKGVGVRLKQDDIIRGTGTLLDIPDSLQQFAPEDEDLTGKNKALAHMQLSGNPNIQTFAHDPSYRVGLESPELAWLDAQYTQLARYGSTIEGVVSLTNYGDLPITNFAVRMYLFNARTGGLLSEQALGYVHGTEYTFRNPAKTVSVDKSVLYPPEASFPGMQPLRDVANNPVRFLEPGKPVSLRIKFDIPTNDPVVLVVSAGARYARTIPVSQRDGYWEYLFEVERFNYFKSQDAPSMFVGFAPNKIITREIETKYGGGLVARFSIANGADAELQRQVQLHNAYGIDAQAPWKVPQSGLKDRITIMVLKPYDITIGGLTETEEVKGGYWVPGKVTEIEWERTIWNVDPKHAR</sequence>
<organism evidence="1 2">
    <name type="scientific">Hydrogenibacillus schlegelii</name>
    <name type="common">Bacillus schlegelii</name>
    <dbReference type="NCBI Taxonomy" id="1484"/>
    <lineage>
        <taxon>Bacteria</taxon>
        <taxon>Bacillati</taxon>
        <taxon>Bacillota</taxon>
        <taxon>Bacilli</taxon>
        <taxon>Bacillales</taxon>
        <taxon>Bacillales Family X. Incertae Sedis</taxon>
        <taxon>Hydrogenibacillus</taxon>
    </lineage>
</organism>
<comment type="caution">
    <text evidence="1">The sequence shown here is derived from an EMBL/GenBank/DDBJ whole genome shotgun (WGS) entry which is preliminary data.</text>
</comment>
<evidence type="ECO:0000313" key="2">
    <source>
        <dbReference type="Proteomes" id="UP000244180"/>
    </source>
</evidence>
<evidence type="ECO:0000313" key="1">
    <source>
        <dbReference type="EMBL" id="PTQ51169.1"/>
    </source>
</evidence>
<reference evidence="1 2" key="1">
    <citation type="submission" date="2017-08" db="EMBL/GenBank/DDBJ databases">
        <title>Burning lignite coal seam in the remote Altai Mountains harbors a hydrogen-driven thermophilic microbial community.</title>
        <authorList>
            <person name="Kadnikov V.V."/>
            <person name="Mardanov A.V."/>
            <person name="Ivasenko D."/>
            <person name="Beletsky A.V."/>
            <person name="Karnachuk O.V."/>
            <person name="Ravin N.V."/>
        </authorList>
    </citation>
    <scope>NUCLEOTIDE SEQUENCE [LARGE SCALE GENOMIC DNA]</scope>
    <source>
        <strain evidence="1">AL33</strain>
    </source>
</reference>
<accession>A0A2T5G4Q9</accession>
<name>A0A2T5G4Q9_HYDSH</name>
<dbReference type="EMBL" id="PEBV01000050">
    <property type="protein sequence ID" value="PTQ51169.1"/>
    <property type="molecule type" value="Genomic_DNA"/>
</dbReference>
<protein>
    <submittedName>
        <fullName evidence="1">Uncharacterized protein</fullName>
    </submittedName>
</protein>
<proteinExistence type="predicted"/>